<dbReference type="PANTHER" id="PTHR33744:SF1">
    <property type="entry name" value="DNA-BINDING TRANSCRIPTIONAL ACTIVATOR ADER"/>
    <property type="match status" value="1"/>
</dbReference>
<comment type="caution">
    <text evidence="4">The sequence shown here is derived from an EMBL/GenBank/DDBJ whole genome shotgun (WGS) entry which is preliminary data.</text>
</comment>
<evidence type="ECO:0008006" key="6">
    <source>
        <dbReference type="Google" id="ProtNLM"/>
    </source>
</evidence>
<feature type="domain" description="CdaR GGDEF-like" evidence="3">
    <location>
        <begin position="149"/>
        <end position="251"/>
    </location>
</feature>
<dbReference type="InterPro" id="IPR025736">
    <property type="entry name" value="PucR_C-HTH_dom"/>
</dbReference>
<evidence type="ECO:0000259" key="2">
    <source>
        <dbReference type="Pfam" id="PF13556"/>
    </source>
</evidence>
<dbReference type="PANTHER" id="PTHR33744">
    <property type="entry name" value="CARBOHYDRATE DIACID REGULATOR"/>
    <property type="match status" value="1"/>
</dbReference>
<dbReference type="EMBL" id="BSTK01000024">
    <property type="protein sequence ID" value="GLY92002.1"/>
    <property type="molecule type" value="Genomic_DNA"/>
</dbReference>
<sequence length="379" mass="40821">MRGLLNRLSSIDSSAERGLQVIEFFDQLLSHRADAEAVARATAVLSETTAGVIFDEVGEVHVVDSAGRTLDTSGPGPNVLISDVIVDNDPVGRVWLERRDVADGHEWDELITARFALTMAALYSRSYSDDTQVGLTNPELLHTLLSDHAGEAETARAARLLGFRVGQPVRVLAVHAEGRVEKILPAFRAAVAGATTGRTVAAPMTNDLAVLITAGTAPRTPTPHGIAVCVGPETAIEQCGRSWSQARRGIRFAALRADPSDWILAEDLGCVIALADLDPQEIMSLPDVRAVGELANSRSGSTDMKILDQLGRQGSLREVATALHMHHSSVAYRVDRISDLLGFDVRSSDGRYRGRTALLLWHLHAAPRTARPDTRTRSG</sequence>
<name>A0A9W6W6G3_9ACTN</name>
<proteinExistence type="inferred from homology"/>
<dbReference type="InterPro" id="IPR051448">
    <property type="entry name" value="CdaR-like_regulators"/>
</dbReference>
<feature type="domain" description="PucR C-terminal helix-turn-helix" evidence="2">
    <location>
        <begin position="312"/>
        <end position="359"/>
    </location>
</feature>
<dbReference type="Pfam" id="PF17853">
    <property type="entry name" value="GGDEF_2"/>
    <property type="match status" value="1"/>
</dbReference>
<evidence type="ECO:0000259" key="3">
    <source>
        <dbReference type="Pfam" id="PF17853"/>
    </source>
</evidence>
<keyword evidence="5" id="KW-1185">Reference proteome</keyword>
<organism evidence="4 5">
    <name type="scientific">Actinoallomurus iriomotensis</name>
    <dbReference type="NCBI Taxonomy" id="478107"/>
    <lineage>
        <taxon>Bacteria</taxon>
        <taxon>Bacillati</taxon>
        <taxon>Actinomycetota</taxon>
        <taxon>Actinomycetes</taxon>
        <taxon>Streptosporangiales</taxon>
        <taxon>Thermomonosporaceae</taxon>
        <taxon>Actinoallomurus</taxon>
    </lineage>
</organism>
<dbReference type="InterPro" id="IPR042070">
    <property type="entry name" value="PucR_C-HTH_sf"/>
</dbReference>
<protein>
    <recommendedName>
        <fullName evidence="6">PucR C-terminal helix-turn-helix domain-containing protein</fullName>
    </recommendedName>
</protein>
<evidence type="ECO:0000256" key="1">
    <source>
        <dbReference type="ARBA" id="ARBA00006754"/>
    </source>
</evidence>
<evidence type="ECO:0000313" key="5">
    <source>
        <dbReference type="Proteomes" id="UP001165074"/>
    </source>
</evidence>
<dbReference type="Gene3D" id="1.10.10.2840">
    <property type="entry name" value="PucR C-terminal helix-turn-helix domain"/>
    <property type="match status" value="1"/>
</dbReference>
<dbReference type="InterPro" id="IPR041522">
    <property type="entry name" value="CdaR_GGDEF"/>
</dbReference>
<reference evidence="4" key="1">
    <citation type="submission" date="2023-03" db="EMBL/GenBank/DDBJ databases">
        <title>Actinoallomurus iriomotensis NBRC 103684.</title>
        <authorList>
            <person name="Ichikawa N."/>
            <person name="Sato H."/>
            <person name="Tonouchi N."/>
        </authorList>
    </citation>
    <scope>NUCLEOTIDE SEQUENCE</scope>
    <source>
        <strain evidence="4">NBRC 103684</strain>
    </source>
</reference>
<evidence type="ECO:0000313" key="4">
    <source>
        <dbReference type="EMBL" id="GLY92002.1"/>
    </source>
</evidence>
<dbReference type="Pfam" id="PF13556">
    <property type="entry name" value="HTH_30"/>
    <property type="match status" value="1"/>
</dbReference>
<dbReference type="RefSeq" id="WP_285583939.1">
    <property type="nucleotide sequence ID" value="NZ_BSTK01000024.1"/>
</dbReference>
<accession>A0A9W6W6G3</accession>
<gene>
    <name evidence="4" type="ORF">Airi02_099300</name>
</gene>
<dbReference type="Proteomes" id="UP001165074">
    <property type="component" value="Unassembled WGS sequence"/>
</dbReference>
<comment type="similarity">
    <text evidence="1">Belongs to the CdaR family.</text>
</comment>
<dbReference type="AlphaFoldDB" id="A0A9W6W6G3"/>